<keyword evidence="6" id="KW-0378">Hydrolase</keyword>
<keyword evidence="4" id="KW-0443">Lipid metabolism</keyword>
<evidence type="ECO:0000256" key="2">
    <source>
        <dbReference type="ARBA" id="ARBA00009348"/>
    </source>
</evidence>
<dbReference type="InterPro" id="IPR026856">
    <property type="entry name" value="Sialidase_fam"/>
</dbReference>
<evidence type="ECO:0000256" key="1">
    <source>
        <dbReference type="ARBA" id="ARBA00000427"/>
    </source>
</evidence>
<dbReference type="GO" id="GO:0006689">
    <property type="term" value="P:ganglioside catabolic process"/>
    <property type="evidence" value="ECO:0007669"/>
    <property type="project" value="TreeGrafter"/>
</dbReference>
<dbReference type="GO" id="GO:0009313">
    <property type="term" value="P:oligosaccharide catabolic process"/>
    <property type="evidence" value="ECO:0007669"/>
    <property type="project" value="TreeGrafter"/>
</dbReference>
<dbReference type="SUPFAM" id="SSF50939">
    <property type="entry name" value="Sialidases"/>
    <property type="match status" value="1"/>
</dbReference>
<keyword evidence="6" id="KW-0326">Glycosidase</keyword>
<dbReference type="GO" id="GO:0016020">
    <property type="term" value="C:membrane"/>
    <property type="evidence" value="ECO:0007669"/>
    <property type="project" value="TreeGrafter"/>
</dbReference>
<keyword evidence="8" id="KW-1185">Reference proteome</keyword>
<dbReference type="InterPro" id="IPR011040">
    <property type="entry name" value="Sialidase"/>
</dbReference>
<evidence type="ECO:0000313" key="8">
    <source>
        <dbReference type="Proteomes" id="UP000504632"/>
    </source>
</evidence>
<dbReference type="CDD" id="cd15482">
    <property type="entry name" value="Sialidase_non-viral"/>
    <property type="match status" value="1"/>
</dbReference>
<dbReference type="EC" id="3.2.1.18" evidence="3"/>
<name>A0A6J2VH35_CHACN</name>
<accession>A0A6J2VH35</accession>
<keyword evidence="5" id="KW-0119">Carbohydrate metabolism</keyword>
<evidence type="ECO:0000259" key="7">
    <source>
        <dbReference type="Pfam" id="PF13088"/>
    </source>
</evidence>
<dbReference type="Pfam" id="PF13088">
    <property type="entry name" value="BNR_2"/>
    <property type="match status" value="1"/>
</dbReference>
<evidence type="ECO:0000256" key="3">
    <source>
        <dbReference type="ARBA" id="ARBA00012733"/>
    </source>
</evidence>
<dbReference type="InParanoid" id="A0A6J2VH35"/>
<proteinExistence type="inferred from homology"/>
<dbReference type="Gene3D" id="2.120.10.10">
    <property type="match status" value="1"/>
</dbReference>
<dbReference type="Proteomes" id="UP000504632">
    <property type="component" value="Chromosome 5"/>
</dbReference>
<feature type="domain" description="Sialidase" evidence="7">
    <location>
        <begin position="5"/>
        <end position="255"/>
    </location>
</feature>
<dbReference type="PANTHER" id="PTHR10628">
    <property type="entry name" value="SIALIDASE"/>
    <property type="match status" value="1"/>
</dbReference>
<evidence type="ECO:0000256" key="4">
    <source>
        <dbReference type="ARBA" id="ARBA00022963"/>
    </source>
</evidence>
<dbReference type="GO" id="GO:0005737">
    <property type="term" value="C:cytoplasm"/>
    <property type="evidence" value="ECO:0007669"/>
    <property type="project" value="TreeGrafter"/>
</dbReference>
<keyword evidence="4" id="KW-0442">Lipid degradation</keyword>
<comment type="similarity">
    <text evidence="2">Belongs to the glycosyl hydrolase 33 family.</text>
</comment>
<evidence type="ECO:0000313" key="9">
    <source>
        <dbReference type="RefSeq" id="XP_030631163.1"/>
    </source>
</evidence>
<comment type="catalytic activity">
    <reaction evidence="1">
        <text>Hydrolysis of alpha-(2-&gt;3)-, alpha-(2-&gt;6)-, alpha-(2-&gt;8)- glycosidic linkages of terminal sialic acid residues in oligosaccharides, glycoproteins, glycolipids, colominic acid and synthetic substrates.</text>
        <dbReference type="EC" id="3.2.1.18"/>
    </reaction>
</comment>
<dbReference type="RefSeq" id="XP_030631163.1">
    <property type="nucleotide sequence ID" value="XM_030775303.1"/>
</dbReference>
<dbReference type="GeneID" id="115812793"/>
<dbReference type="OrthoDB" id="2739686at2759"/>
<gene>
    <name evidence="9" type="primary">LOC115812793</name>
</gene>
<evidence type="ECO:0000256" key="5">
    <source>
        <dbReference type="ARBA" id="ARBA00023277"/>
    </source>
</evidence>
<sequence>MKPCRTMSPCPVYERTTKTLYLFFNCVYDKVPERTQIDKEINLARLCYITTKDVQTWSELTDLTDVGEIGEKVKDWATFAIGPGHGIQMEDNTLIIPAYAYHKDTKKSHAFVFSSGDLGETWHVGKRIEEKCGECQVAEVIDSKGSHLYCNARGFSCCKSRVEALSKNQGESFGKPKHPKLPETGKNGCQGSVIAFQPRVDKTQTWLLFTHPDDPCDRKNLAVYLNKNPLDSKAWKKMKVIKGGPSAYSDVVYVEKEDYFACLVECGEKSESDQIDFVTFRLDTNQVPFALTVPRVMTSDA</sequence>
<dbReference type="InterPro" id="IPR036278">
    <property type="entry name" value="Sialidase_sf"/>
</dbReference>
<reference evidence="9" key="1">
    <citation type="submission" date="2025-08" db="UniProtKB">
        <authorList>
            <consortium name="RefSeq"/>
        </authorList>
    </citation>
    <scope>IDENTIFICATION</scope>
</reference>
<dbReference type="AlphaFoldDB" id="A0A6J2VH35"/>
<organism evidence="8 9">
    <name type="scientific">Chanos chanos</name>
    <name type="common">Milkfish</name>
    <name type="synonym">Mugil chanos</name>
    <dbReference type="NCBI Taxonomy" id="29144"/>
    <lineage>
        <taxon>Eukaryota</taxon>
        <taxon>Metazoa</taxon>
        <taxon>Chordata</taxon>
        <taxon>Craniata</taxon>
        <taxon>Vertebrata</taxon>
        <taxon>Euteleostomi</taxon>
        <taxon>Actinopterygii</taxon>
        <taxon>Neopterygii</taxon>
        <taxon>Teleostei</taxon>
        <taxon>Ostariophysi</taxon>
        <taxon>Gonorynchiformes</taxon>
        <taxon>Chanidae</taxon>
        <taxon>Chanos</taxon>
    </lineage>
</organism>
<dbReference type="PANTHER" id="PTHR10628:SF23">
    <property type="entry name" value="SIALIDASE-3"/>
    <property type="match status" value="1"/>
</dbReference>
<protein>
    <recommendedName>
        <fullName evidence="3">exo-alpha-sialidase</fullName>
        <ecNumber evidence="3">3.2.1.18</ecNumber>
    </recommendedName>
</protein>
<dbReference type="GO" id="GO:0004308">
    <property type="term" value="F:exo-alpha-sialidase activity"/>
    <property type="evidence" value="ECO:0007669"/>
    <property type="project" value="UniProtKB-EC"/>
</dbReference>
<evidence type="ECO:0000256" key="6">
    <source>
        <dbReference type="ARBA" id="ARBA00023295"/>
    </source>
</evidence>